<feature type="compositionally biased region" description="Low complexity" evidence="1">
    <location>
        <begin position="27"/>
        <end position="39"/>
    </location>
</feature>
<evidence type="ECO:0000256" key="1">
    <source>
        <dbReference type="SAM" id="MobiDB-lite"/>
    </source>
</evidence>
<gene>
    <name evidence="2" type="ORF">AEth_01726</name>
</gene>
<name>A0A8B3RYY9_9EURY</name>
<dbReference type="Proteomes" id="UP000291831">
    <property type="component" value="Unassembled WGS sequence"/>
</dbReference>
<dbReference type="AlphaFoldDB" id="A0A8B3RYY9"/>
<organism evidence="2 3">
    <name type="scientific">Candidatus Argoarchaeum ethanivorans</name>
    <dbReference type="NCBI Taxonomy" id="2608793"/>
    <lineage>
        <taxon>Archaea</taxon>
        <taxon>Methanobacteriati</taxon>
        <taxon>Methanobacteriota</taxon>
        <taxon>Stenosarchaea group</taxon>
        <taxon>Methanomicrobia</taxon>
        <taxon>Methanosarcinales</taxon>
        <taxon>Methanosarcinales incertae sedis</taxon>
        <taxon>GOM Arc I cluster</taxon>
        <taxon>Candidatus Argoarchaeum</taxon>
    </lineage>
</organism>
<accession>A0A8B3RYY9</accession>
<reference evidence="3" key="1">
    <citation type="submission" date="2019-01" db="EMBL/GenBank/DDBJ databases">
        <title>Anaerobic oxidation of ethane by archaea from a marine hydrocarbon seep.</title>
        <authorList>
            <person name="Musat F."/>
        </authorList>
    </citation>
    <scope>NUCLEOTIDE SEQUENCE [LARGE SCALE GENOMIC DNA]</scope>
</reference>
<protein>
    <submittedName>
        <fullName evidence="2">Uncharacterized protein</fullName>
    </submittedName>
</protein>
<comment type="caution">
    <text evidence="2">The sequence shown here is derived from an EMBL/GenBank/DDBJ whole genome shotgun (WGS) entry which is preliminary data.</text>
</comment>
<sequence>MNKFVAVCIICLCMVVMPVLADENNTTTNGNETNATETPTIPPTPTVTATVTPEPTLIAETTVPEPTEAKFRVAPTVTLRPVNDVIDKSQDGLVELYMNNPSVNDVTLTADVQVSVPSGIHVYGEGFGYGGAAGTVAGKFTVPPGTVRTIHINIKGEKIGGFTVHFTGLYWPDDKKDEYQQISLTHPITVKEPSPEPTDPEPTGEDEDVPLPSGVLSVIAIAFVALMIRHTRRE</sequence>
<dbReference type="EMBL" id="RPGO01000034">
    <property type="protein sequence ID" value="RZB28850.1"/>
    <property type="molecule type" value="Genomic_DNA"/>
</dbReference>
<evidence type="ECO:0000313" key="3">
    <source>
        <dbReference type="Proteomes" id="UP000291831"/>
    </source>
</evidence>
<evidence type="ECO:0000313" key="2">
    <source>
        <dbReference type="EMBL" id="RZB28850.1"/>
    </source>
</evidence>
<feature type="region of interest" description="Disordered" evidence="1">
    <location>
        <begin position="27"/>
        <end position="50"/>
    </location>
</feature>
<feature type="region of interest" description="Disordered" evidence="1">
    <location>
        <begin position="186"/>
        <end position="210"/>
    </location>
</feature>
<feature type="compositionally biased region" description="Acidic residues" evidence="1">
    <location>
        <begin position="198"/>
        <end position="209"/>
    </location>
</feature>
<proteinExistence type="predicted"/>